<comment type="cofactor">
    <cofactor evidence="1 8">
        <name>pyridoxal 5'-phosphate</name>
        <dbReference type="ChEBI" id="CHEBI:597326"/>
    </cofactor>
</comment>
<evidence type="ECO:0000256" key="9">
    <source>
        <dbReference type="SAM" id="MobiDB-lite"/>
    </source>
</evidence>
<dbReference type="InterPro" id="IPR015421">
    <property type="entry name" value="PyrdxlP-dep_Trfase_major"/>
</dbReference>
<dbReference type="GO" id="GO:0047804">
    <property type="term" value="F:cysteine-S-conjugate beta-lyase activity"/>
    <property type="evidence" value="ECO:0007669"/>
    <property type="project" value="UniProtKB-EC"/>
</dbReference>
<evidence type="ECO:0000256" key="7">
    <source>
        <dbReference type="ARBA" id="ARBA00047625"/>
    </source>
</evidence>
<evidence type="ECO:0000313" key="10">
    <source>
        <dbReference type="EMBL" id="MFD1694067.1"/>
    </source>
</evidence>
<evidence type="ECO:0000256" key="3">
    <source>
        <dbReference type="ARBA" id="ARBA00022898"/>
    </source>
</evidence>
<dbReference type="SUPFAM" id="SSF53383">
    <property type="entry name" value="PLP-dependent transferases"/>
    <property type="match status" value="1"/>
</dbReference>
<dbReference type="InterPro" id="IPR015424">
    <property type="entry name" value="PyrdxlP-dep_Trfase"/>
</dbReference>
<dbReference type="InterPro" id="IPR015422">
    <property type="entry name" value="PyrdxlP-dep_Trfase_small"/>
</dbReference>
<comment type="catalytic activity">
    <reaction evidence="7">
        <text>an S-substituted L-cysteine + H2O = a thiol + pyruvate + NH4(+)</text>
        <dbReference type="Rhea" id="RHEA:18121"/>
        <dbReference type="ChEBI" id="CHEBI:15361"/>
        <dbReference type="ChEBI" id="CHEBI:15377"/>
        <dbReference type="ChEBI" id="CHEBI:28938"/>
        <dbReference type="ChEBI" id="CHEBI:29256"/>
        <dbReference type="ChEBI" id="CHEBI:58717"/>
        <dbReference type="EC" id="4.4.1.13"/>
    </reaction>
</comment>
<protein>
    <submittedName>
        <fullName evidence="10">Cystathionine beta-lyase</fullName>
        <ecNumber evidence="10">4.4.1.13</ecNumber>
    </submittedName>
</protein>
<evidence type="ECO:0000256" key="8">
    <source>
        <dbReference type="RuleBase" id="RU362118"/>
    </source>
</evidence>
<dbReference type="Gene3D" id="3.40.640.10">
    <property type="entry name" value="Type I PLP-dependent aspartate aminotransferase-like (Major domain)"/>
    <property type="match status" value="1"/>
</dbReference>
<keyword evidence="4 10" id="KW-0456">Lyase</keyword>
<dbReference type="PROSITE" id="PS00868">
    <property type="entry name" value="CYS_MET_METAB_PP"/>
    <property type="match status" value="1"/>
</dbReference>
<dbReference type="NCBIfam" id="TIGR01324">
    <property type="entry name" value="cysta_beta_ly_B"/>
    <property type="match status" value="1"/>
</dbReference>
<dbReference type="EMBL" id="JBHUFA010000001">
    <property type="protein sequence ID" value="MFD1694067.1"/>
    <property type="molecule type" value="Genomic_DNA"/>
</dbReference>
<comment type="similarity">
    <text evidence="2 8">Belongs to the trans-sulfuration enzymes family.</text>
</comment>
<dbReference type="Gene3D" id="3.90.1150.10">
    <property type="entry name" value="Aspartate Aminotransferase, domain 1"/>
    <property type="match status" value="1"/>
</dbReference>
<evidence type="ECO:0000313" key="11">
    <source>
        <dbReference type="Proteomes" id="UP001597327"/>
    </source>
</evidence>
<keyword evidence="11" id="KW-1185">Reference proteome</keyword>
<evidence type="ECO:0000256" key="4">
    <source>
        <dbReference type="ARBA" id="ARBA00023239"/>
    </source>
</evidence>
<accession>A0ABW4JQP4</accession>
<dbReference type="PIRSF" id="PIRSF001434">
    <property type="entry name" value="CGS"/>
    <property type="match status" value="1"/>
</dbReference>
<proteinExistence type="inferred from homology"/>
<dbReference type="InterPro" id="IPR000277">
    <property type="entry name" value="Cys/Met-Metab_PyrdxlP-dep_enz"/>
</dbReference>
<comment type="catalytic activity">
    <reaction evidence="6">
        <text>L,L-cystathionine + H2O = L-homocysteine + pyruvate + NH4(+)</text>
        <dbReference type="Rhea" id="RHEA:13965"/>
        <dbReference type="ChEBI" id="CHEBI:15361"/>
        <dbReference type="ChEBI" id="CHEBI:15377"/>
        <dbReference type="ChEBI" id="CHEBI:28938"/>
        <dbReference type="ChEBI" id="CHEBI:58161"/>
        <dbReference type="ChEBI" id="CHEBI:58199"/>
    </reaction>
</comment>
<dbReference type="InterPro" id="IPR006233">
    <property type="entry name" value="Cys_b_lyase_bac"/>
</dbReference>
<name>A0ABW4JQP4_9HYPH</name>
<keyword evidence="3 8" id="KW-0663">Pyridoxal phosphate</keyword>
<sequence length="400" mass="43039">MSKNRPDAAQNDGSIYPDTLLTHGGNHPEDFHGFVNPPVVHASTVLFPNVKSMRDGSRTYHYGRRGTPTTAALEEAITALEGAAGTKLATSGLNAIALALLSCLKAGDNVLIVDTCYGPTRELADRLLPRYGITATYFDPSVGAEVEGLFQDNTRALFLESPGSLTMEMLDIAPLVAAAKARGARVLMDNTWATPLFYQPIRDGIDLSIQAATKYIVGHSDTMIGTVAASAEAWPDLEATHGWLGLHVAPDDVYLALRGLKTLSVRLERHQRNATAVAEWLQSRPEIREVRYPALAGSPGHNLWSTYFKGACGLFTFAFDKRVSEAQSEAFLDALKLFGLGYSWGGYESLAIPVRLNGIRTASPASVVEAGPMVRLHVGLEDPRDLIADLEQALAAAIPA</sequence>
<comment type="caution">
    <text evidence="10">The sequence shown here is derived from an EMBL/GenBank/DDBJ whole genome shotgun (WGS) entry which is preliminary data.</text>
</comment>
<reference evidence="11" key="1">
    <citation type="journal article" date="2019" name="Int. J. Syst. Evol. Microbiol.">
        <title>The Global Catalogue of Microorganisms (GCM) 10K type strain sequencing project: providing services to taxonomists for standard genome sequencing and annotation.</title>
        <authorList>
            <consortium name="The Broad Institute Genomics Platform"/>
            <consortium name="The Broad Institute Genome Sequencing Center for Infectious Disease"/>
            <person name="Wu L."/>
            <person name="Ma J."/>
        </authorList>
    </citation>
    <scope>NUCLEOTIDE SEQUENCE [LARGE SCALE GENOMIC DNA]</scope>
    <source>
        <strain evidence="11">JCM 3369</strain>
    </source>
</reference>
<dbReference type="Pfam" id="PF01053">
    <property type="entry name" value="Cys_Met_Meta_PP"/>
    <property type="match status" value="1"/>
</dbReference>
<dbReference type="Proteomes" id="UP001597327">
    <property type="component" value="Unassembled WGS sequence"/>
</dbReference>
<gene>
    <name evidence="10" type="primary">metC</name>
    <name evidence="10" type="ORF">ACFSC7_00935</name>
</gene>
<evidence type="ECO:0000256" key="1">
    <source>
        <dbReference type="ARBA" id="ARBA00001933"/>
    </source>
</evidence>
<feature type="region of interest" description="Disordered" evidence="9">
    <location>
        <begin position="1"/>
        <end position="22"/>
    </location>
</feature>
<evidence type="ECO:0000256" key="5">
    <source>
        <dbReference type="ARBA" id="ARBA00046315"/>
    </source>
</evidence>
<dbReference type="EC" id="4.4.1.13" evidence="10"/>
<dbReference type="PANTHER" id="PTHR43500:SF1">
    <property type="entry name" value="CYSTATHIONINE BETA-LYASE-RELATED"/>
    <property type="match status" value="1"/>
</dbReference>
<evidence type="ECO:0000256" key="2">
    <source>
        <dbReference type="ARBA" id="ARBA00009077"/>
    </source>
</evidence>
<dbReference type="CDD" id="cd00614">
    <property type="entry name" value="CGS_like"/>
    <property type="match status" value="1"/>
</dbReference>
<dbReference type="PANTHER" id="PTHR43500">
    <property type="entry name" value="CYSTATHIONINE BETA-LYASE-RELATED"/>
    <property type="match status" value="1"/>
</dbReference>
<comment type="pathway">
    <text evidence="5">Amino-acid biosynthesis; L-methionine biosynthesis via de novo pathway; L-homocysteine from L-cystathionine: step 1/1.</text>
</comment>
<organism evidence="10 11">
    <name type="scientific">Roseibium aestuarii</name>
    <dbReference type="NCBI Taxonomy" id="2600299"/>
    <lineage>
        <taxon>Bacteria</taxon>
        <taxon>Pseudomonadati</taxon>
        <taxon>Pseudomonadota</taxon>
        <taxon>Alphaproteobacteria</taxon>
        <taxon>Hyphomicrobiales</taxon>
        <taxon>Stappiaceae</taxon>
        <taxon>Roseibium</taxon>
    </lineage>
</organism>
<evidence type="ECO:0000256" key="6">
    <source>
        <dbReference type="ARBA" id="ARBA00047517"/>
    </source>
</evidence>
<dbReference type="InterPro" id="IPR054542">
    <property type="entry name" value="Cys_met_metab_PP"/>
</dbReference>
<dbReference type="RefSeq" id="WP_149892038.1">
    <property type="nucleotide sequence ID" value="NZ_JBHUFA010000001.1"/>
</dbReference>